<evidence type="ECO:0000313" key="3">
    <source>
        <dbReference type="Proteomes" id="UP001589830"/>
    </source>
</evidence>
<dbReference type="NCBIfam" id="TIGR01764">
    <property type="entry name" value="excise"/>
    <property type="match status" value="1"/>
</dbReference>
<gene>
    <name evidence="2" type="ORF">ACFFFP_03780</name>
</gene>
<sequence length="137" mass="15311">MSGLVFAPVPSAEALRVFREKLAPGKVLRLEEASLVLTPELVQLFQELLEALSRGEPVRIVPLEAELTTSQAAELLGVSRPYLVRLLEEGKIPYHKVGAHRRVRAKDLLAYLEASRKRGREILDELTREAQELGLGY</sequence>
<keyword evidence="3" id="KW-1185">Reference proteome</keyword>
<name>A0ABV6PZK7_9DEIN</name>
<proteinExistence type="predicted"/>
<feature type="domain" description="Helix-turn-helix" evidence="1">
    <location>
        <begin position="67"/>
        <end position="114"/>
    </location>
</feature>
<evidence type="ECO:0000313" key="2">
    <source>
        <dbReference type="EMBL" id="MFC0595290.1"/>
    </source>
</evidence>
<evidence type="ECO:0000259" key="1">
    <source>
        <dbReference type="Pfam" id="PF12728"/>
    </source>
</evidence>
<organism evidence="2 3">
    <name type="scientific">Thermus composti</name>
    <dbReference type="NCBI Taxonomy" id="532059"/>
    <lineage>
        <taxon>Bacteria</taxon>
        <taxon>Thermotogati</taxon>
        <taxon>Deinococcota</taxon>
        <taxon>Deinococci</taxon>
        <taxon>Thermales</taxon>
        <taxon>Thermaceae</taxon>
        <taxon>Thermus</taxon>
    </lineage>
</organism>
<protein>
    <submittedName>
        <fullName evidence="2">Helix-turn-helix domain-containing protein</fullName>
    </submittedName>
</protein>
<comment type="caution">
    <text evidence="2">The sequence shown here is derived from an EMBL/GenBank/DDBJ whole genome shotgun (WGS) entry which is preliminary data.</text>
</comment>
<dbReference type="InterPro" id="IPR010093">
    <property type="entry name" value="SinI_DNA-bd"/>
</dbReference>
<dbReference type="Proteomes" id="UP001589830">
    <property type="component" value="Unassembled WGS sequence"/>
</dbReference>
<reference evidence="2 3" key="1">
    <citation type="submission" date="2024-09" db="EMBL/GenBank/DDBJ databases">
        <authorList>
            <person name="Sun Q."/>
            <person name="Mori K."/>
        </authorList>
    </citation>
    <scope>NUCLEOTIDE SEQUENCE [LARGE SCALE GENOMIC DNA]</scope>
    <source>
        <strain evidence="2 3">NCAIM B.02340</strain>
    </source>
</reference>
<dbReference type="Pfam" id="PF12728">
    <property type="entry name" value="HTH_17"/>
    <property type="match status" value="1"/>
</dbReference>
<dbReference type="RefSeq" id="WP_188845265.1">
    <property type="nucleotide sequence ID" value="NZ_BMPJ01000001.1"/>
</dbReference>
<dbReference type="SUPFAM" id="SSF46955">
    <property type="entry name" value="Putative DNA-binding domain"/>
    <property type="match status" value="1"/>
</dbReference>
<dbReference type="EMBL" id="JBHLTW010000012">
    <property type="protein sequence ID" value="MFC0595290.1"/>
    <property type="molecule type" value="Genomic_DNA"/>
</dbReference>
<accession>A0ABV6PZK7</accession>
<dbReference type="InterPro" id="IPR009061">
    <property type="entry name" value="DNA-bd_dom_put_sf"/>
</dbReference>
<dbReference type="InterPro" id="IPR041657">
    <property type="entry name" value="HTH_17"/>
</dbReference>